<evidence type="ECO:0000313" key="3">
    <source>
        <dbReference type="EMBL" id="EPS43043.1"/>
    </source>
</evidence>
<name>S8BU89_DACHA</name>
<dbReference type="STRING" id="1284197.S8BU89"/>
<evidence type="ECO:0008006" key="5">
    <source>
        <dbReference type="Google" id="ProtNLM"/>
    </source>
</evidence>
<keyword evidence="2" id="KW-0732">Signal</keyword>
<dbReference type="eggNOG" id="ENOG502S9S8">
    <property type="taxonomic scope" value="Eukaryota"/>
</dbReference>
<accession>S8BU89</accession>
<dbReference type="EMBL" id="AQGS01000090">
    <property type="protein sequence ID" value="EPS43043.1"/>
    <property type="molecule type" value="Genomic_DNA"/>
</dbReference>
<dbReference type="AlphaFoldDB" id="S8BU89"/>
<feature type="signal peptide" evidence="2">
    <location>
        <begin position="1"/>
        <end position="16"/>
    </location>
</feature>
<gene>
    <name evidence="3" type="ORF">H072_2969</name>
</gene>
<evidence type="ECO:0000313" key="4">
    <source>
        <dbReference type="Proteomes" id="UP000015100"/>
    </source>
</evidence>
<dbReference type="OrthoDB" id="5426294at2759"/>
<comment type="caution">
    <text evidence="3">The sequence shown here is derived from an EMBL/GenBank/DDBJ whole genome shotgun (WGS) entry which is preliminary data.</text>
</comment>
<feature type="chain" id="PRO_5004561585" description="Ig-like domain-containing protein" evidence="2">
    <location>
        <begin position="17"/>
        <end position="235"/>
    </location>
</feature>
<evidence type="ECO:0000256" key="2">
    <source>
        <dbReference type="SAM" id="SignalP"/>
    </source>
</evidence>
<keyword evidence="4" id="KW-1185">Reference proteome</keyword>
<organism evidence="3 4">
    <name type="scientific">Dactylellina haptotyla (strain CBS 200.50)</name>
    <name type="common">Nematode-trapping fungus</name>
    <name type="synonym">Monacrosporium haptotylum</name>
    <dbReference type="NCBI Taxonomy" id="1284197"/>
    <lineage>
        <taxon>Eukaryota</taxon>
        <taxon>Fungi</taxon>
        <taxon>Dikarya</taxon>
        <taxon>Ascomycota</taxon>
        <taxon>Pezizomycotina</taxon>
        <taxon>Orbiliomycetes</taxon>
        <taxon>Orbiliales</taxon>
        <taxon>Orbiliaceae</taxon>
        <taxon>Dactylellina</taxon>
    </lineage>
</organism>
<protein>
    <recommendedName>
        <fullName evidence="5">Ig-like domain-containing protein</fullName>
    </recommendedName>
</protein>
<dbReference type="Proteomes" id="UP000015100">
    <property type="component" value="Unassembled WGS sequence"/>
</dbReference>
<feature type="region of interest" description="Disordered" evidence="1">
    <location>
        <begin position="106"/>
        <end position="125"/>
    </location>
</feature>
<dbReference type="HOGENOM" id="CLU_1106876_0_0_1"/>
<dbReference type="OMA" id="CIVQGGS"/>
<proteinExistence type="predicted"/>
<reference evidence="3 4" key="1">
    <citation type="journal article" date="2013" name="PLoS Genet.">
        <title>Genomic mechanisms accounting for the adaptation to parasitism in nematode-trapping fungi.</title>
        <authorList>
            <person name="Meerupati T."/>
            <person name="Andersson K.M."/>
            <person name="Friman E."/>
            <person name="Kumar D."/>
            <person name="Tunlid A."/>
            <person name="Ahren D."/>
        </authorList>
    </citation>
    <scope>NUCLEOTIDE SEQUENCE [LARGE SCALE GENOMIC DNA]</scope>
    <source>
        <strain evidence="3 4">CBS 200.50</strain>
    </source>
</reference>
<sequence length="235" mass="23750">MKFAVVALALASAVSAELVFDNGEFKCLGDSAGKNFCAGDSLQTNIIIRCTGEKGQPGNCNDNLAGVPPVGVKTFAPCYQTSNTTGDAACSYNGIVYPDSGSSFPVPGSSSSSAAPTYGSATSSAPPVYTTVVPPPYTSLTSAVYSTISYSNTTATYLPPSSTLETVTGTVTVTTTCDTTTTTAGPTYVPPPAYNTTSYTTSLPIPTQAPNAAGALIVKDTLVLGAVALAGFLML</sequence>
<evidence type="ECO:0000256" key="1">
    <source>
        <dbReference type="SAM" id="MobiDB-lite"/>
    </source>
</evidence>
<reference evidence="4" key="2">
    <citation type="submission" date="2013-04" db="EMBL/GenBank/DDBJ databases">
        <title>Genomic mechanisms accounting for the adaptation to parasitism in nematode-trapping fungi.</title>
        <authorList>
            <person name="Ahren D.G."/>
        </authorList>
    </citation>
    <scope>NUCLEOTIDE SEQUENCE [LARGE SCALE GENOMIC DNA]</scope>
    <source>
        <strain evidence="4">CBS 200.50</strain>
    </source>
</reference>